<dbReference type="GO" id="GO:0003677">
    <property type="term" value="F:DNA binding"/>
    <property type="evidence" value="ECO:0007669"/>
    <property type="project" value="InterPro"/>
</dbReference>
<proteinExistence type="predicted"/>
<evidence type="ECO:0000313" key="2">
    <source>
        <dbReference type="EMBL" id="MBO4139112.1"/>
    </source>
</evidence>
<dbReference type="InterPro" id="IPR000792">
    <property type="entry name" value="Tscrpt_reg_LuxR_C"/>
</dbReference>
<dbReference type="Gene3D" id="3.40.50.2300">
    <property type="match status" value="1"/>
</dbReference>
<evidence type="ECO:0000313" key="3">
    <source>
        <dbReference type="Proteomes" id="UP000669887"/>
    </source>
</evidence>
<dbReference type="Proteomes" id="UP000669887">
    <property type="component" value="Unassembled WGS sequence"/>
</dbReference>
<gene>
    <name evidence="2" type="ORF">J5U46_02940</name>
</gene>
<organism evidence="2 3">
    <name type="scientific">Micromonospora tulbaghiae</name>
    <dbReference type="NCBI Taxonomy" id="479978"/>
    <lineage>
        <taxon>Bacteria</taxon>
        <taxon>Bacillati</taxon>
        <taxon>Actinomycetota</taxon>
        <taxon>Actinomycetes</taxon>
        <taxon>Micromonosporales</taxon>
        <taxon>Micromonosporaceae</taxon>
        <taxon>Micromonospora</taxon>
    </lineage>
</organism>
<dbReference type="SMART" id="SM00421">
    <property type="entry name" value="HTH_LUXR"/>
    <property type="match status" value="1"/>
</dbReference>
<dbReference type="SUPFAM" id="SSF46894">
    <property type="entry name" value="C-terminal effector domain of the bipartite response regulators"/>
    <property type="match status" value="1"/>
</dbReference>
<evidence type="ECO:0000259" key="1">
    <source>
        <dbReference type="SMART" id="SM00421"/>
    </source>
</evidence>
<sequence>MITLAAGPDWLLLSEIAGIGGDAFIVALLPEQDSALGSQAVRAGAHSVLRREASPAGLQRIIEAAADGLAQLPVSVVRELRVAAALTNPPQRPTPRQLSWLRTLAAGGTVARLSELEGYSERAMYRMLQRLYAQIGVKTRTEALIRAQTFGWLTGEGRE</sequence>
<dbReference type="GO" id="GO:0006355">
    <property type="term" value="P:regulation of DNA-templated transcription"/>
    <property type="evidence" value="ECO:0007669"/>
    <property type="project" value="InterPro"/>
</dbReference>
<protein>
    <submittedName>
        <fullName evidence="2">Response regulator transcription factor</fullName>
    </submittedName>
</protein>
<dbReference type="InterPro" id="IPR016032">
    <property type="entry name" value="Sig_transdc_resp-reg_C-effctor"/>
</dbReference>
<feature type="domain" description="HTH luxR-type" evidence="1">
    <location>
        <begin position="90"/>
        <end position="147"/>
    </location>
</feature>
<reference evidence="2" key="1">
    <citation type="submission" date="2021-03" db="EMBL/GenBank/DDBJ databases">
        <title>X isolated from Micromonospora tulbaghiae.</title>
        <authorList>
            <person name="Stennett H.L."/>
        </authorList>
    </citation>
    <scope>NUCLEOTIDE SEQUENCE</scope>
    <source>
        <strain evidence="2">28M1-20</strain>
    </source>
</reference>
<dbReference type="AlphaFoldDB" id="A0AAW4JB43"/>
<comment type="caution">
    <text evidence="2">The sequence shown here is derived from an EMBL/GenBank/DDBJ whole genome shotgun (WGS) entry which is preliminary data.</text>
</comment>
<name>A0AAW4JB43_9ACTN</name>
<dbReference type="RefSeq" id="WP_208576426.1">
    <property type="nucleotide sequence ID" value="NZ_JAGFVQ010000003.1"/>
</dbReference>
<dbReference type="EMBL" id="JAGFVQ010000003">
    <property type="protein sequence ID" value="MBO4139112.1"/>
    <property type="molecule type" value="Genomic_DNA"/>
</dbReference>
<accession>A0AAW4JB43</accession>